<dbReference type="InterPro" id="IPR013201">
    <property type="entry name" value="Prot_inhib_I29"/>
</dbReference>
<dbReference type="InterPro" id="IPR000169">
    <property type="entry name" value="Pept_cys_AS"/>
</dbReference>
<dbReference type="Gene3D" id="3.90.70.10">
    <property type="entry name" value="Cysteine proteinases"/>
    <property type="match status" value="1"/>
</dbReference>
<sequence length="321" mass="35428">MKSFAAAAILGLVMANEEKYIQFMAEHNRSFGTREEFEFRMNLFMQREAEIMAENANPENTFTLAHNKFSDRTEAEFMKVLSYRSQKHGYYMTYIAPLAPTNATSVNWVTAGAVTAVKNQGSCGSCWTFSSTGAMESAFHIDTGAKLVNLAEQQLVDCDRATGNNGCNGGDMYNAFQYAHEYGMMKMADYRYTARDGKCAYDESKVVMKVVESARVPHNDSTSLKAALADRPVSVAIEADRTVFQSYSSGVLNSTKCGTDLDHGVLAVGFGTENGQEYFLVKNSWGSSWGENGYIKIAVQDGEGICGIQMDPSYPTKTSKW</sequence>
<proteinExistence type="inferred from homology"/>
<reference evidence="6" key="1">
    <citation type="submission" date="2021-01" db="EMBL/GenBank/DDBJ databases">
        <authorList>
            <person name="Corre E."/>
            <person name="Pelletier E."/>
            <person name="Niang G."/>
            <person name="Scheremetjew M."/>
            <person name="Finn R."/>
            <person name="Kale V."/>
            <person name="Holt S."/>
            <person name="Cochrane G."/>
            <person name="Meng A."/>
            <person name="Brown T."/>
            <person name="Cohen L."/>
        </authorList>
    </citation>
    <scope>NUCLEOTIDE SEQUENCE</scope>
    <source>
        <strain evidence="6">SPMC142</strain>
    </source>
</reference>
<organism evidence="6">
    <name type="scientific">Strombidinopsis acuminata</name>
    <dbReference type="NCBI Taxonomy" id="141414"/>
    <lineage>
        <taxon>Eukaryota</taxon>
        <taxon>Sar</taxon>
        <taxon>Alveolata</taxon>
        <taxon>Ciliophora</taxon>
        <taxon>Intramacronucleata</taxon>
        <taxon>Spirotrichea</taxon>
        <taxon>Choreotrichia</taxon>
        <taxon>Choreotrichida</taxon>
        <taxon>Strombidinopsidae</taxon>
        <taxon>Strombidinopsis</taxon>
    </lineage>
</organism>
<protein>
    <recommendedName>
        <fullName evidence="7">Cysteine protease</fullName>
    </recommendedName>
</protein>
<dbReference type="CDD" id="cd02248">
    <property type="entry name" value="Peptidase_C1A"/>
    <property type="match status" value="1"/>
</dbReference>
<evidence type="ECO:0000256" key="3">
    <source>
        <dbReference type="ARBA" id="ARBA00023157"/>
    </source>
</evidence>
<dbReference type="InterPro" id="IPR038765">
    <property type="entry name" value="Papain-like_cys_pep_sf"/>
</dbReference>
<evidence type="ECO:0000256" key="1">
    <source>
        <dbReference type="ARBA" id="ARBA00008455"/>
    </source>
</evidence>
<gene>
    <name evidence="6" type="ORF">SACU0126_LOCUS9591</name>
</gene>
<dbReference type="AlphaFoldDB" id="A0A7S3S380"/>
<dbReference type="PANTHER" id="PTHR12411">
    <property type="entry name" value="CYSTEINE PROTEASE FAMILY C1-RELATED"/>
    <property type="match status" value="1"/>
</dbReference>
<dbReference type="GO" id="GO:0008234">
    <property type="term" value="F:cysteine-type peptidase activity"/>
    <property type="evidence" value="ECO:0007669"/>
    <property type="project" value="InterPro"/>
</dbReference>
<dbReference type="InterPro" id="IPR039417">
    <property type="entry name" value="Peptidase_C1A_papain-like"/>
</dbReference>
<evidence type="ECO:0000256" key="2">
    <source>
        <dbReference type="ARBA" id="ARBA00023145"/>
    </source>
</evidence>
<evidence type="ECO:0000259" key="4">
    <source>
        <dbReference type="SMART" id="SM00645"/>
    </source>
</evidence>
<dbReference type="InterPro" id="IPR000668">
    <property type="entry name" value="Peptidase_C1A_C"/>
</dbReference>
<dbReference type="InterPro" id="IPR025660">
    <property type="entry name" value="Pept_his_AS"/>
</dbReference>
<name>A0A7S3S380_9SPIT</name>
<dbReference type="EMBL" id="HBIQ01029039">
    <property type="protein sequence ID" value="CAE0541852.1"/>
    <property type="molecule type" value="Transcribed_RNA"/>
</dbReference>
<dbReference type="InterPro" id="IPR013128">
    <property type="entry name" value="Peptidase_C1A"/>
</dbReference>
<feature type="domain" description="Peptidase C1A papain C-terminal" evidence="4">
    <location>
        <begin position="102"/>
        <end position="316"/>
    </location>
</feature>
<evidence type="ECO:0000313" key="6">
    <source>
        <dbReference type="EMBL" id="CAE0541852.1"/>
    </source>
</evidence>
<keyword evidence="3" id="KW-1015">Disulfide bond</keyword>
<dbReference type="Pfam" id="PF08246">
    <property type="entry name" value="Inhibitor_I29"/>
    <property type="match status" value="1"/>
</dbReference>
<dbReference type="PRINTS" id="PR00705">
    <property type="entry name" value="PAPAIN"/>
</dbReference>
<dbReference type="PROSITE" id="PS00139">
    <property type="entry name" value="THIOL_PROTEASE_CYS"/>
    <property type="match status" value="1"/>
</dbReference>
<dbReference type="Pfam" id="PF00112">
    <property type="entry name" value="Peptidase_C1"/>
    <property type="match status" value="1"/>
</dbReference>
<evidence type="ECO:0008006" key="7">
    <source>
        <dbReference type="Google" id="ProtNLM"/>
    </source>
</evidence>
<comment type="similarity">
    <text evidence="1">Belongs to the peptidase C1 family.</text>
</comment>
<feature type="domain" description="Cathepsin propeptide inhibitor" evidence="5">
    <location>
        <begin position="20"/>
        <end position="77"/>
    </location>
</feature>
<dbReference type="FunFam" id="3.90.70.10:FF:000039">
    <property type="entry name" value="Cysteine proteinase 2, putative"/>
    <property type="match status" value="1"/>
</dbReference>
<dbReference type="SUPFAM" id="SSF54001">
    <property type="entry name" value="Cysteine proteinases"/>
    <property type="match status" value="1"/>
</dbReference>
<dbReference type="GO" id="GO:0006508">
    <property type="term" value="P:proteolysis"/>
    <property type="evidence" value="ECO:0007669"/>
    <property type="project" value="InterPro"/>
</dbReference>
<keyword evidence="2" id="KW-0865">Zymogen</keyword>
<dbReference type="SMART" id="SM00848">
    <property type="entry name" value="Inhibitor_I29"/>
    <property type="match status" value="1"/>
</dbReference>
<dbReference type="PROSITE" id="PS00639">
    <property type="entry name" value="THIOL_PROTEASE_HIS"/>
    <property type="match status" value="1"/>
</dbReference>
<dbReference type="SMART" id="SM00645">
    <property type="entry name" value="Pept_C1"/>
    <property type="match status" value="1"/>
</dbReference>
<evidence type="ECO:0000259" key="5">
    <source>
        <dbReference type="SMART" id="SM00848"/>
    </source>
</evidence>
<accession>A0A7S3S380</accession>